<accession>A0A081AVK8</accession>
<sequence length="291" mass="32515">MTANINSEVEGVTAFALCCDAYFRYRISLKNEKVNLWLEDRSSKKQWQSGFLSIEDYVTAANVFADASAADYVSYFQQCLECSSDSSSESQRKLISLKDDHLQVEMCIKIRLLLSVHEIKYVFKLQPVTVDRVDILEAKLKDQQEELEKLRGQGGQRERAFVHAERVTWGKSSKLQWKSINSENFSLGSDVISIIFRTPGLYTISVLVNHRPLENTAVVSISLEKSGVITQSAATDSAYLNDDDLHVSHQTSTSLVCIVQIKKNELIAVACTGSFSIRGHPSYLTAVGMGD</sequence>
<dbReference type="OrthoDB" id="94870at2759"/>
<reference evidence="1 2" key="1">
    <citation type="submission" date="2013-11" db="EMBL/GenBank/DDBJ databases">
        <title>The Genome Sequence of Phytophthora parasitica P1976.</title>
        <authorList>
            <consortium name="The Broad Institute Genomics Platform"/>
            <person name="Russ C."/>
            <person name="Tyler B."/>
            <person name="Panabieres F."/>
            <person name="Shan W."/>
            <person name="Tripathy S."/>
            <person name="Grunwald N."/>
            <person name="Machado M."/>
            <person name="Johnson C.S."/>
            <person name="Walker B."/>
            <person name="Young S."/>
            <person name="Zeng Q."/>
            <person name="Gargeya S."/>
            <person name="Fitzgerald M."/>
            <person name="Haas B."/>
            <person name="Abouelleil A."/>
            <person name="Allen A.W."/>
            <person name="Alvarado L."/>
            <person name="Arachchi H.M."/>
            <person name="Berlin A.M."/>
            <person name="Chapman S.B."/>
            <person name="Gainer-Dewar J."/>
            <person name="Goldberg J."/>
            <person name="Griggs A."/>
            <person name="Gujja S."/>
            <person name="Hansen M."/>
            <person name="Howarth C."/>
            <person name="Imamovic A."/>
            <person name="Ireland A."/>
            <person name="Larimer J."/>
            <person name="McCowan C."/>
            <person name="Murphy C."/>
            <person name="Pearson M."/>
            <person name="Poon T.W."/>
            <person name="Priest M."/>
            <person name="Roberts A."/>
            <person name="Saif S."/>
            <person name="Shea T."/>
            <person name="Sisk P."/>
            <person name="Sykes S."/>
            <person name="Wortman J."/>
            <person name="Nusbaum C."/>
            <person name="Birren B."/>
        </authorList>
    </citation>
    <scope>NUCLEOTIDE SEQUENCE [LARGE SCALE GENOMIC DNA]</scope>
    <source>
        <strain evidence="1 2">P1976</strain>
    </source>
</reference>
<dbReference type="AlphaFoldDB" id="A0A081AVK8"/>
<evidence type="ECO:0000313" key="2">
    <source>
        <dbReference type="Proteomes" id="UP000028582"/>
    </source>
</evidence>
<protein>
    <submittedName>
        <fullName evidence="1">Uncharacterized protein</fullName>
    </submittedName>
</protein>
<comment type="caution">
    <text evidence="1">The sequence shown here is derived from an EMBL/GenBank/DDBJ whole genome shotgun (WGS) entry which is preliminary data.</text>
</comment>
<dbReference type="EMBL" id="ANJA01000606">
    <property type="protein sequence ID" value="ETO82919.1"/>
    <property type="molecule type" value="Genomic_DNA"/>
</dbReference>
<proteinExistence type="predicted"/>
<gene>
    <name evidence="1" type="ORF">F444_02986</name>
</gene>
<name>A0A081AVK8_PHYNI</name>
<organism evidence="1 2">
    <name type="scientific">Phytophthora nicotianae P1976</name>
    <dbReference type="NCBI Taxonomy" id="1317066"/>
    <lineage>
        <taxon>Eukaryota</taxon>
        <taxon>Sar</taxon>
        <taxon>Stramenopiles</taxon>
        <taxon>Oomycota</taxon>
        <taxon>Peronosporomycetes</taxon>
        <taxon>Peronosporales</taxon>
        <taxon>Peronosporaceae</taxon>
        <taxon>Phytophthora</taxon>
    </lineage>
</organism>
<dbReference type="Proteomes" id="UP000028582">
    <property type="component" value="Unassembled WGS sequence"/>
</dbReference>
<evidence type="ECO:0000313" key="1">
    <source>
        <dbReference type="EMBL" id="ETO82919.1"/>
    </source>
</evidence>